<dbReference type="KEGG" id="tva:4769087"/>
<keyword evidence="10" id="KW-1185">Reference proteome</keyword>
<evidence type="ECO:0000256" key="3">
    <source>
        <dbReference type="ARBA" id="ARBA00022741"/>
    </source>
</evidence>
<dbReference type="EMBL" id="DS113325">
    <property type="protein sequence ID" value="EAY11136.1"/>
    <property type="molecule type" value="Genomic_DNA"/>
</dbReference>
<dbReference type="VEuPathDB" id="TrichDB:TVAGG3_1026840"/>
<dbReference type="PROSITE" id="PS00107">
    <property type="entry name" value="PROTEIN_KINASE_ATP"/>
    <property type="match status" value="1"/>
</dbReference>
<feature type="domain" description="Protein kinase" evidence="8">
    <location>
        <begin position="24"/>
        <end position="92"/>
    </location>
</feature>
<keyword evidence="5 6" id="KW-0067">ATP-binding</keyword>
<protein>
    <recommendedName>
        <fullName evidence="8">Protein kinase domain-containing protein</fullName>
    </recommendedName>
</protein>
<reference evidence="9" key="2">
    <citation type="journal article" date="2007" name="Science">
        <title>Draft genome sequence of the sexually transmitted pathogen Trichomonas vaginalis.</title>
        <authorList>
            <person name="Carlton J.M."/>
            <person name="Hirt R.P."/>
            <person name="Silva J.C."/>
            <person name="Delcher A.L."/>
            <person name="Schatz M."/>
            <person name="Zhao Q."/>
            <person name="Wortman J.R."/>
            <person name="Bidwell S.L."/>
            <person name="Alsmark U.C.M."/>
            <person name="Besteiro S."/>
            <person name="Sicheritz-Ponten T."/>
            <person name="Noel C.J."/>
            <person name="Dacks J.B."/>
            <person name="Foster P.G."/>
            <person name="Simillion C."/>
            <person name="Van de Peer Y."/>
            <person name="Miranda-Saavedra D."/>
            <person name="Barton G.J."/>
            <person name="Westrop G.D."/>
            <person name="Mueller S."/>
            <person name="Dessi D."/>
            <person name="Fiori P.L."/>
            <person name="Ren Q."/>
            <person name="Paulsen I."/>
            <person name="Zhang H."/>
            <person name="Bastida-Corcuera F.D."/>
            <person name="Simoes-Barbosa A."/>
            <person name="Brown M.T."/>
            <person name="Hayes R.D."/>
            <person name="Mukherjee M."/>
            <person name="Okumura C.Y."/>
            <person name="Schneider R."/>
            <person name="Smith A.J."/>
            <person name="Vanacova S."/>
            <person name="Villalvazo M."/>
            <person name="Haas B.J."/>
            <person name="Pertea M."/>
            <person name="Feldblyum T.V."/>
            <person name="Utterback T.R."/>
            <person name="Shu C.L."/>
            <person name="Osoegawa K."/>
            <person name="de Jong P.J."/>
            <person name="Hrdy I."/>
            <person name="Horvathova L."/>
            <person name="Zubacova Z."/>
            <person name="Dolezal P."/>
            <person name="Malik S.B."/>
            <person name="Logsdon J.M. Jr."/>
            <person name="Henze K."/>
            <person name="Gupta A."/>
            <person name="Wang C.C."/>
            <person name="Dunne R.L."/>
            <person name="Upcroft J.A."/>
            <person name="Upcroft P."/>
            <person name="White O."/>
            <person name="Salzberg S.L."/>
            <person name="Tang P."/>
            <person name="Chiu C.-H."/>
            <person name="Lee Y.-S."/>
            <person name="Embley T.M."/>
            <person name="Coombs G.H."/>
            <person name="Mottram J.C."/>
            <person name="Tachezy J."/>
            <person name="Fraser-Liggett C.M."/>
            <person name="Johnson P.J."/>
        </authorList>
    </citation>
    <scope>NUCLEOTIDE SEQUENCE [LARGE SCALE GENOMIC DNA]</scope>
    <source>
        <strain evidence="9">G3</strain>
    </source>
</reference>
<dbReference type="RefSeq" id="XP_001323359.1">
    <property type="nucleotide sequence ID" value="XM_001323324.1"/>
</dbReference>
<evidence type="ECO:0000256" key="1">
    <source>
        <dbReference type="ARBA" id="ARBA00022527"/>
    </source>
</evidence>
<dbReference type="VEuPathDB" id="TrichDB:TVAG_374370"/>
<evidence type="ECO:0000313" key="9">
    <source>
        <dbReference type="EMBL" id="EAY11136.1"/>
    </source>
</evidence>
<dbReference type="SUPFAM" id="SSF56112">
    <property type="entry name" value="Protein kinase-like (PK-like)"/>
    <property type="match status" value="1"/>
</dbReference>
<gene>
    <name evidence="9" type="ORF">TVAG_359160</name>
</gene>
<evidence type="ECO:0000256" key="2">
    <source>
        <dbReference type="ARBA" id="ARBA00022679"/>
    </source>
</evidence>
<proteinExistence type="predicted"/>
<dbReference type="InterPro" id="IPR030616">
    <property type="entry name" value="Aur-like"/>
</dbReference>
<dbReference type="GO" id="GO:0004674">
    <property type="term" value="F:protein serine/threonine kinase activity"/>
    <property type="evidence" value="ECO:0007669"/>
    <property type="project" value="UniProtKB-KW"/>
</dbReference>
<dbReference type="InterPro" id="IPR000719">
    <property type="entry name" value="Prot_kinase_dom"/>
</dbReference>
<name>A2E8B8_TRIV3</name>
<evidence type="ECO:0000256" key="7">
    <source>
        <dbReference type="PROSITE-ProRule" id="PRU10141"/>
    </source>
</evidence>
<dbReference type="InParanoid" id="A2E8B8"/>
<evidence type="ECO:0000313" key="10">
    <source>
        <dbReference type="Proteomes" id="UP000001542"/>
    </source>
</evidence>
<dbReference type="Gene3D" id="3.30.200.20">
    <property type="entry name" value="Phosphorylase Kinase, domain 1"/>
    <property type="match status" value="1"/>
</dbReference>
<evidence type="ECO:0000256" key="6">
    <source>
        <dbReference type="PIRSR" id="PIRSR630616-2"/>
    </source>
</evidence>
<dbReference type="GO" id="GO:0005524">
    <property type="term" value="F:ATP binding"/>
    <property type="evidence" value="ECO:0007669"/>
    <property type="project" value="UniProtKB-UniRule"/>
</dbReference>
<accession>A2E8B8</accession>
<sequence length="92" mass="10374">MSRFTTECTDSNISVNIPIELKGYEILDVIGKGGFAVVVKAIHKNSKRVCAIKIIDRNELTNSGMLNYLESELRLASRFNHPNIAKVYDIIY</sequence>
<feature type="binding site" evidence="6 7">
    <location>
        <position position="53"/>
    </location>
    <ligand>
        <name>ATP</name>
        <dbReference type="ChEBI" id="CHEBI:30616"/>
    </ligand>
</feature>
<dbReference type="Proteomes" id="UP000001542">
    <property type="component" value="Unassembled WGS sequence"/>
</dbReference>
<keyword evidence="3 6" id="KW-0547">Nucleotide-binding</keyword>
<dbReference type="PANTHER" id="PTHR24350">
    <property type="entry name" value="SERINE/THREONINE-PROTEIN KINASE IAL-RELATED"/>
    <property type="match status" value="1"/>
</dbReference>
<dbReference type="AlphaFoldDB" id="A2E8B8"/>
<evidence type="ECO:0000259" key="8">
    <source>
        <dbReference type="PROSITE" id="PS50011"/>
    </source>
</evidence>
<keyword evidence="4" id="KW-0418">Kinase</keyword>
<dbReference type="InterPro" id="IPR017441">
    <property type="entry name" value="Protein_kinase_ATP_BS"/>
</dbReference>
<reference evidence="9" key="1">
    <citation type="submission" date="2006-10" db="EMBL/GenBank/DDBJ databases">
        <authorList>
            <person name="Amadeo P."/>
            <person name="Zhao Q."/>
            <person name="Wortman J."/>
            <person name="Fraser-Liggett C."/>
            <person name="Carlton J."/>
        </authorList>
    </citation>
    <scope>NUCLEOTIDE SEQUENCE</scope>
    <source>
        <strain evidence="9">G3</strain>
    </source>
</reference>
<keyword evidence="2" id="KW-0808">Transferase</keyword>
<evidence type="ECO:0000256" key="5">
    <source>
        <dbReference type="ARBA" id="ARBA00022840"/>
    </source>
</evidence>
<dbReference type="PROSITE" id="PS50011">
    <property type="entry name" value="PROTEIN_KINASE_DOM"/>
    <property type="match status" value="1"/>
</dbReference>
<organism evidence="9 10">
    <name type="scientific">Trichomonas vaginalis (strain ATCC PRA-98 / G3)</name>
    <dbReference type="NCBI Taxonomy" id="412133"/>
    <lineage>
        <taxon>Eukaryota</taxon>
        <taxon>Metamonada</taxon>
        <taxon>Parabasalia</taxon>
        <taxon>Trichomonadida</taxon>
        <taxon>Trichomonadidae</taxon>
        <taxon>Trichomonas</taxon>
    </lineage>
</organism>
<keyword evidence="1" id="KW-0723">Serine/threonine-protein kinase</keyword>
<dbReference type="Pfam" id="PF00069">
    <property type="entry name" value="Pkinase"/>
    <property type="match status" value="1"/>
</dbReference>
<evidence type="ECO:0000256" key="4">
    <source>
        <dbReference type="ARBA" id="ARBA00022777"/>
    </source>
</evidence>
<dbReference type="OrthoDB" id="10004143at2759"/>
<dbReference type="InterPro" id="IPR011009">
    <property type="entry name" value="Kinase-like_dom_sf"/>
</dbReference>